<reference evidence="2" key="1">
    <citation type="submission" date="2021-02" db="EMBL/GenBank/DDBJ databases">
        <authorList>
            <person name="Bekaert M."/>
        </authorList>
    </citation>
    <scope>NUCLEOTIDE SEQUENCE</scope>
    <source>
        <strain evidence="2">IoA-00</strain>
    </source>
</reference>
<proteinExistence type="predicted"/>
<sequence length="131" mass="15629">MVNLKRNDSHEQNVFDEKHRQINDLTDKNEKLNRTIKTLRDKDANQAKEIQRLKDENYELQNAEKSSTKPSGMSNIIKDRDSLRLKVRRLEQRLETINRPERPLEESSEDNGEEDAIEKRIKKRWRACSLE</sequence>
<dbReference type="OrthoDB" id="6381306at2759"/>
<feature type="compositionally biased region" description="Basic and acidic residues" evidence="1">
    <location>
        <begin position="93"/>
        <end position="105"/>
    </location>
</feature>
<organism evidence="2 3">
    <name type="scientific">Lepeophtheirus salmonis</name>
    <name type="common">Salmon louse</name>
    <name type="synonym">Caligus salmonis</name>
    <dbReference type="NCBI Taxonomy" id="72036"/>
    <lineage>
        <taxon>Eukaryota</taxon>
        <taxon>Metazoa</taxon>
        <taxon>Ecdysozoa</taxon>
        <taxon>Arthropoda</taxon>
        <taxon>Crustacea</taxon>
        <taxon>Multicrustacea</taxon>
        <taxon>Hexanauplia</taxon>
        <taxon>Copepoda</taxon>
        <taxon>Siphonostomatoida</taxon>
        <taxon>Caligidae</taxon>
        <taxon>Lepeophtheirus</taxon>
    </lineage>
</organism>
<dbReference type="Proteomes" id="UP000675881">
    <property type="component" value="Chromosome 3"/>
</dbReference>
<feature type="region of interest" description="Disordered" evidence="1">
    <location>
        <begin position="52"/>
        <end position="81"/>
    </location>
</feature>
<feature type="compositionally biased region" description="Polar residues" evidence="1">
    <location>
        <begin position="59"/>
        <end position="74"/>
    </location>
</feature>
<name>A0A7R8CSM1_LEPSM</name>
<evidence type="ECO:0000256" key="1">
    <source>
        <dbReference type="SAM" id="MobiDB-lite"/>
    </source>
</evidence>
<dbReference type="AlphaFoldDB" id="A0A7R8CSM1"/>
<keyword evidence="3" id="KW-1185">Reference proteome</keyword>
<protein>
    <submittedName>
        <fullName evidence="2">CARD10</fullName>
    </submittedName>
</protein>
<gene>
    <name evidence="2" type="ORF">LSAA_7398</name>
</gene>
<accession>A0A7R8CSM1</accession>
<evidence type="ECO:0000313" key="3">
    <source>
        <dbReference type="Proteomes" id="UP000675881"/>
    </source>
</evidence>
<dbReference type="EMBL" id="HG994582">
    <property type="protein sequence ID" value="CAF2881948.1"/>
    <property type="molecule type" value="Genomic_DNA"/>
</dbReference>
<evidence type="ECO:0000313" key="2">
    <source>
        <dbReference type="EMBL" id="CAF2881948.1"/>
    </source>
</evidence>
<feature type="region of interest" description="Disordered" evidence="1">
    <location>
        <begin position="93"/>
        <end position="118"/>
    </location>
</feature>
<feature type="compositionally biased region" description="Acidic residues" evidence="1">
    <location>
        <begin position="106"/>
        <end position="116"/>
    </location>
</feature>
<feature type="region of interest" description="Disordered" evidence="1">
    <location>
        <begin position="1"/>
        <end position="30"/>
    </location>
</feature>